<reference evidence="4 5" key="1">
    <citation type="submission" date="2019-06" db="EMBL/GenBank/DDBJ databases">
        <title>Whole genome sequence for Cellvibrionaceae sp. R142.</title>
        <authorList>
            <person name="Wang G."/>
        </authorList>
    </citation>
    <scope>NUCLEOTIDE SEQUENCE [LARGE SCALE GENOMIC DNA]</scope>
    <source>
        <strain evidence="4 5">R142</strain>
    </source>
</reference>
<dbReference type="SMART" id="SM00320">
    <property type="entry name" value="WD40"/>
    <property type="match status" value="6"/>
</dbReference>
<dbReference type="InterPro" id="IPR015943">
    <property type="entry name" value="WD40/YVTN_repeat-like_dom_sf"/>
</dbReference>
<feature type="repeat" description="WD" evidence="3">
    <location>
        <begin position="202"/>
        <end position="243"/>
    </location>
</feature>
<sequence>MAALIGAVAGCDNDTKPSDSFEVAAKGIHGAALSGDGRYAAIGSIHHGGSLWSTGDGERQFNWNHRPDETTTIISADFSPNGEFALTAAPHTLVLWSLRPPQAGGAQPGQPERFWTSPGEVLSIALTNRGRYALLGLADHSAVLFDVINGGIQRTLNHRSRVRSVDLSEDGRYALTGSEDYTAVFWDLQAGPDGTATEVLQRVQHQDDVQLVALSPDGKLALSAAKYDKAVLWDTRSGDTVGTIPLAAEGLRRGIRFTAARFSSDGRQLITGRPDQVVQLWSTASLRELARWKLPKRDAWKPTSAAVVAVSFSDGEGQYYAVSSNGFVHRLSK</sequence>
<keyword evidence="2" id="KW-0677">Repeat</keyword>
<keyword evidence="5" id="KW-1185">Reference proteome</keyword>
<dbReference type="InterPro" id="IPR011047">
    <property type="entry name" value="Quinoprotein_ADH-like_sf"/>
</dbReference>
<comment type="caution">
    <text evidence="4">The sequence shown here is derived from an EMBL/GenBank/DDBJ whole genome shotgun (WGS) entry which is preliminary data.</text>
</comment>
<proteinExistence type="predicted"/>
<dbReference type="PROSITE" id="PS50082">
    <property type="entry name" value="WD_REPEATS_2"/>
    <property type="match status" value="2"/>
</dbReference>
<evidence type="ECO:0000313" key="4">
    <source>
        <dbReference type="EMBL" id="TQV82736.1"/>
    </source>
</evidence>
<name>A0A545TZU4_9GAMM</name>
<evidence type="ECO:0000256" key="2">
    <source>
        <dbReference type="ARBA" id="ARBA00022737"/>
    </source>
</evidence>
<evidence type="ECO:0000256" key="3">
    <source>
        <dbReference type="PROSITE-ProRule" id="PRU00221"/>
    </source>
</evidence>
<dbReference type="InterPro" id="IPR001680">
    <property type="entry name" value="WD40_rpt"/>
</dbReference>
<keyword evidence="1 3" id="KW-0853">WD repeat</keyword>
<accession>A0A545TZU4</accession>
<dbReference type="SUPFAM" id="SSF50998">
    <property type="entry name" value="Quinoprotein alcohol dehydrogenase-like"/>
    <property type="match status" value="1"/>
</dbReference>
<dbReference type="PROSITE" id="PS00678">
    <property type="entry name" value="WD_REPEATS_1"/>
    <property type="match status" value="1"/>
</dbReference>
<dbReference type="Gene3D" id="2.130.10.10">
    <property type="entry name" value="YVTN repeat-like/Quinoprotein amine dehydrogenase"/>
    <property type="match status" value="2"/>
</dbReference>
<evidence type="ECO:0000313" key="5">
    <source>
        <dbReference type="Proteomes" id="UP000319732"/>
    </source>
</evidence>
<gene>
    <name evidence="4" type="ORF">FKG94_07240</name>
</gene>
<evidence type="ECO:0000256" key="1">
    <source>
        <dbReference type="ARBA" id="ARBA00022574"/>
    </source>
</evidence>
<dbReference type="Pfam" id="PF00400">
    <property type="entry name" value="WD40"/>
    <property type="match status" value="1"/>
</dbReference>
<dbReference type="OrthoDB" id="6192037at2"/>
<dbReference type="Proteomes" id="UP000319732">
    <property type="component" value="Unassembled WGS sequence"/>
</dbReference>
<feature type="repeat" description="WD" evidence="3">
    <location>
        <begin position="155"/>
        <end position="191"/>
    </location>
</feature>
<dbReference type="PROSITE" id="PS50294">
    <property type="entry name" value="WD_REPEATS_REGION"/>
    <property type="match status" value="1"/>
</dbReference>
<dbReference type="EMBL" id="VHSG01000007">
    <property type="protein sequence ID" value="TQV82736.1"/>
    <property type="molecule type" value="Genomic_DNA"/>
</dbReference>
<dbReference type="PANTHER" id="PTHR19879:SF9">
    <property type="entry name" value="TRANSCRIPTION INITIATION FACTOR TFIID SUBUNIT 5"/>
    <property type="match status" value="1"/>
</dbReference>
<dbReference type="AlphaFoldDB" id="A0A545TZU4"/>
<organism evidence="4 5">
    <name type="scientific">Exilibacterium tricleocarpae</name>
    <dbReference type="NCBI Taxonomy" id="2591008"/>
    <lineage>
        <taxon>Bacteria</taxon>
        <taxon>Pseudomonadati</taxon>
        <taxon>Pseudomonadota</taxon>
        <taxon>Gammaproteobacteria</taxon>
        <taxon>Cellvibrionales</taxon>
        <taxon>Cellvibrionaceae</taxon>
        <taxon>Exilibacterium</taxon>
    </lineage>
</organism>
<protein>
    <submittedName>
        <fullName evidence="4">Uncharacterized protein</fullName>
    </submittedName>
</protein>
<dbReference type="PANTHER" id="PTHR19879">
    <property type="entry name" value="TRANSCRIPTION INITIATION FACTOR TFIID"/>
    <property type="match status" value="1"/>
</dbReference>
<dbReference type="InterPro" id="IPR019775">
    <property type="entry name" value="WD40_repeat_CS"/>
</dbReference>